<keyword evidence="3 4" id="KW-0732">Signal</keyword>
<dbReference type="InterPro" id="IPR039424">
    <property type="entry name" value="SBP_5"/>
</dbReference>
<gene>
    <name evidence="6" type="ORF">QNA08_01265</name>
</gene>
<dbReference type="EMBL" id="JASJEV010000001">
    <property type="protein sequence ID" value="MDJ1156875.1"/>
    <property type="molecule type" value="Genomic_DNA"/>
</dbReference>
<proteinExistence type="inferred from homology"/>
<evidence type="ECO:0000256" key="4">
    <source>
        <dbReference type="SAM" id="SignalP"/>
    </source>
</evidence>
<dbReference type="InterPro" id="IPR000914">
    <property type="entry name" value="SBP_5_dom"/>
</dbReference>
<dbReference type="Gene3D" id="3.10.105.10">
    <property type="entry name" value="Dipeptide-binding Protein, Domain 3"/>
    <property type="match status" value="1"/>
</dbReference>
<dbReference type="Gene3D" id="3.40.190.10">
    <property type="entry name" value="Periplasmic binding protein-like II"/>
    <property type="match status" value="1"/>
</dbReference>
<dbReference type="PANTHER" id="PTHR30290:SF64">
    <property type="entry name" value="ABC TRANSPORTER PERIPLASMIC BINDING PROTEIN"/>
    <property type="match status" value="1"/>
</dbReference>
<feature type="chain" id="PRO_5046076593" evidence="4">
    <location>
        <begin position="30"/>
        <end position="606"/>
    </location>
</feature>
<comment type="subcellular location">
    <subcellularLocation>
        <location evidence="1">Periplasm</location>
    </subcellularLocation>
</comment>
<reference evidence="6 7" key="1">
    <citation type="submission" date="2023-05" db="EMBL/GenBank/DDBJ databases">
        <title>Chelatococcus sp. nov., a moderately thermophilic bacterium isolated from hot spring microbial mat.</title>
        <authorList>
            <person name="Hu C.-J."/>
            <person name="Li W.-J."/>
        </authorList>
    </citation>
    <scope>NUCLEOTIDE SEQUENCE [LARGE SCALE GENOMIC DNA]</scope>
    <source>
        <strain evidence="6 7">SYSU G07232</strain>
    </source>
</reference>
<dbReference type="SUPFAM" id="SSF53850">
    <property type="entry name" value="Periplasmic binding protein-like II"/>
    <property type="match status" value="1"/>
</dbReference>
<keyword evidence="7" id="KW-1185">Reference proteome</keyword>
<dbReference type="Pfam" id="PF00496">
    <property type="entry name" value="SBP_bac_5"/>
    <property type="match status" value="1"/>
</dbReference>
<feature type="signal peptide" evidence="4">
    <location>
        <begin position="1"/>
        <end position="29"/>
    </location>
</feature>
<accession>A0ABT7ABY8</accession>
<evidence type="ECO:0000313" key="7">
    <source>
        <dbReference type="Proteomes" id="UP001321492"/>
    </source>
</evidence>
<dbReference type="RefSeq" id="WP_283738869.1">
    <property type="nucleotide sequence ID" value="NZ_JASJEV010000001.1"/>
</dbReference>
<evidence type="ECO:0000259" key="5">
    <source>
        <dbReference type="Pfam" id="PF00496"/>
    </source>
</evidence>
<dbReference type="Proteomes" id="UP001321492">
    <property type="component" value="Unassembled WGS sequence"/>
</dbReference>
<feature type="domain" description="Solute-binding protein family 5" evidence="5">
    <location>
        <begin position="109"/>
        <end position="508"/>
    </location>
</feature>
<comment type="caution">
    <text evidence="6">The sequence shown here is derived from an EMBL/GenBank/DDBJ whole genome shotgun (WGS) entry which is preliminary data.</text>
</comment>
<evidence type="ECO:0000256" key="3">
    <source>
        <dbReference type="ARBA" id="ARBA00022729"/>
    </source>
</evidence>
<comment type="similarity">
    <text evidence="2">Belongs to the bacterial solute-binding protein 5 family.</text>
</comment>
<organism evidence="6 7">
    <name type="scientific">Chelatococcus albus</name>
    <dbReference type="NCBI Taxonomy" id="3047466"/>
    <lineage>
        <taxon>Bacteria</taxon>
        <taxon>Pseudomonadati</taxon>
        <taxon>Pseudomonadota</taxon>
        <taxon>Alphaproteobacteria</taxon>
        <taxon>Hyphomicrobiales</taxon>
        <taxon>Chelatococcaceae</taxon>
        <taxon>Chelatococcus</taxon>
    </lineage>
</organism>
<protein>
    <submittedName>
        <fullName evidence="6">Extracellular solute-binding protein</fullName>
    </submittedName>
</protein>
<evidence type="ECO:0000256" key="1">
    <source>
        <dbReference type="ARBA" id="ARBA00004418"/>
    </source>
</evidence>
<evidence type="ECO:0000256" key="2">
    <source>
        <dbReference type="ARBA" id="ARBA00005695"/>
    </source>
</evidence>
<dbReference type="PIRSF" id="PIRSF002741">
    <property type="entry name" value="MppA"/>
    <property type="match status" value="1"/>
</dbReference>
<dbReference type="PANTHER" id="PTHR30290">
    <property type="entry name" value="PERIPLASMIC BINDING COMPONENT OF ABC TRANSPORTER"/>
    <property type="match status" value="1"/>
</dbReference>
<dbReference type="CDD" id="cd08497">
    <property type="entry name" value="MbnE-like"/>
    <property type="match status" value="1"/>
</dbReference>
<dbReference type="InterPro" id="IPR030678">
    <property type="entry name" value="Peptide/Ni-bd"/>
</dbReference>
<evidence type="ECO:0000313" key="6">
    <source>
        <dbReference type="EMBL" id="MDJ1156875.1"/>
    </source>
</evidence>
<name>A0ABT7ABY8_9HYPH</name>
<sequence length="606" mass="67536">MTAACRSIRPYALLVAAALSWLAVPLAHAAEGAARHAIVKHGEPALPAGFTHFPYVNVAAPKGGRLVQSVLGTYDNLNPFVLKGISAQGLTNLVFQSLMARSMDEPFSLYPSIAESVELPEDRSFILFHLDVRARFSDGRPITAEDVLFSWSLLKEKGKPFHRAYYGKVAKATALDARTVRFDLADTSDREIPLVLAMMPVLAEGTIDPETFETETYKVPVGSGPYVVAEFEAGKSITYRRNPNFWAADLPVNRGLYNFDEIRFDYYRDVNTQFEAFKAGLYDLRVEQSAARWATAYDFPAVAEGRVIREELPVGTPKPMSGFAFNTRRTQFSDVRVREALGYLFDFEWVNRNLFFGLYKRTASYFAGSDLSSFGRPASPRERALLAPFGDAVRGDILEGTWSPPASDGSGRDRGLARKAFELMEAAGFELADGLLRRKASGEPLSFEIMVASRDQERLALNFAQSLARAGITARVRLVDEAQYWRRLQSFDYDMILYTWNVSASPGNEQENRWNMASADRQGSLNYTGAKSPAIDAMIAAMLSARTRDDYVAAVRAFDRVLLSGFYVVPLFHAPSQWVAHWSTISRPETTPLFGTQPESWWRAGS</sequence>